<sequence length="410" mass="46720">MAPDRQSSLALQQLLQAQVCVSNGSGLPKIFLNNASDSDSSTAPSDFDYSSEPESESDDESEDELALEDEEEQLSPEYYLQEAESLDVSQLRQKRYSPKTQERLDEAQDFWDRFCKGAKRDPVECLPCLSETEETVRFLKALFSWRCDQRRGKDGRRTPGLKTKSSLDAFWKWWHLIYKAEVGHGLSKDIQVKIRDVHAIVATEKNLSLKKRPKATMFIEDVAEFARVILTTTEMTFLCGWYRIQLLLFCQLAAITGSRPGALLKLRFVDLKLTLIRDPKGGRPRLFIYLRPEFTKSFLGEKRVSFLLPPSATCLSALFYLSFSIRDTFPIPEIIFDPTLVLSPHVFLLGMLFRIGAFKSLSKDGPVTDCPEKLYSLRVLHGLGEQELKLKDELLDQHVFCQALREADGI</sequence>
<feature type="compositionally biased region" description="Low complexity" evidence="1">
    <location>
        <begin position="36"/>
        <end position="48"/>
    </location>
</feature>
<dbReference type="InterPro" id="IPR021842">
    <property type="entry name" value="DUF3435"/>
</dbReference>
<name>A0A0J9ESZ7_AJEDA</name>
<organism evidence="2">
    <name type="scientific">Ajellomyces dermatitidis (strain ATCC 18188 / CBS 674.68)</name>
    <name type="common">Blastomyces dermatitidis</name>
    <dbReference type="NCBI Taxonomy" id="653446"/>
    <lineage>
        <taxon>Eukaryota</taxon>
        <taxon>Fungi</taxon>
        <taxon>Dikarya</taxon>
        <taxon>Ascomycota</taxon>
        <taxon>Pezizomycotina</taxon>
        <taxon>Eurotiomycetes</taxon>
        <taxon>Eurotiomycetidae</taxon>
        <taxon>Onygenales</taxon>
        <taxon>Ajellomycetaceae</taxon>
        <taxon>Blastomyces</taxon>
    </lineage>
</organism>
<gene>
    <name evidence="2" type="ORF">BDDG_13367</name>
</gene>
<dbReference type="AlphaFoldDB" id="A0A0J9ESZ7"/>
<dbReference type="Pfam" id="PF11917">
    <property type="entry name" value="DUF3435"/>
    <property type="match status" value="1"/>
</dbReference>
<reference evidence="2" key="1">
    <citation type="submission" date="2010-03" db="EMBL/GenBank/DDBJ databases">
        <title>Annotation of Blastomyces dermatitidis strain ATCC 18188.</title>
        <authorList>
            <consortium name="The Broad Institute Genome Sequencing Platform"/>
            <consortium name="Broad Institute Genome Sequencing Center for Infectious Disease."/>
            <person name="Cuomo C."/>
            <person name="Klein B."/>
            <person name="Sullivan T."/>
            <person name="Heitman J."/>
            <person name="Young S."/>
            <person name="Zeng Q."/>
            <person name="Gargeya S."/>
            <person name="Alvarado L."/>
            <person name="Berlin A.M."/>
            <person name="Chapman S.B."/>
            <person name="Chen Z."/>
            <person name="Freedman E."/>
            <person name="Gellesch M."/>
            <person name="Goldberg J."/>
            <person name="Griggs A."/>
            <person name="Gujja S."/>
            <person name="Heilman E."/>
            <person name="Heiman D."/>
            <person name="Howarth C."/>
            <person name="Mehta T."/>
            <person name="Neiman D."/>
            <person name="Pearson M."/>
            <person name="Roberts A."/>
            <person name="Saif S."/>
            <person name="Shea T."/>
            <person name="Shenoy N."/>
            <person name="Sisk P."/>
            <person name="Stolte C."/>
            <person name="Sykes S."/>
            <person name="White J."/>
            <person name="Yandava C."/>
            <person name="Haas B."/>
            <person name="Nusbaum C."/>
            <person name="Birren B."/>
        </authorList>
    </citation>
    <scope>NUCLEOTIDE SEQUENCE</scope>
    <source>
        <strain evidence="2">ATCC 18188</strain>
    </source>
</reference>
<feature type="compositionally biased region" description="Acidic residues" evidence="1">
    <location>
        <begin position="49"/>
        <end position="71"/>
    </location>
</feature>
<proteinExistence type="predicted"/>
<feature type="region of interest" description="Disordered" evidence="1">
    <location>
        <begin position="31"/>
        <end position="71"/>
    </location>
</feature>
<evidence type="ECO:0000256" key="1">
    <source>
        <dbReference type="SAM" id="MobiDB-lite"/>
    </source>
</evidence>
<dbReference type="Proteomes" id="UP000007802">
    <property type="component" value="Unassembled WGS sequence"/>
</dbReference>
<dbReference type="EMBL" id="GG749611">
    <property type="protein sequence ID" value="KMW69201.1"/>
    <property type="molecule type" value="Genomic_DNA"/>
</dbReference>
<dbReference type="PANTHER" id="PTHR37535:SF2">
    <property type="entry name" value="FINGER DOMAIN PROTEIN, PUTATIVE (AFU_ORTHOLOGUE AFUA_6G09300)-RELATED"/>
    <property type="match status" value="1"/>
</dbReference>
<protein>
    <submittedName>
        <fullName evidence="2">Uncharacterized protein</fullName>
    </submittedName>
</protein>
<dbReference type="PANTHER" id="PTHR37535">
    <property type="entry name" value="FLUG DOMAIN PROTEIN"/>
    <property type="match status" value="1"/>
</dbReference>
<evidence type="ECO:0000313" key="2">
    <source>
        <dbReference type="EMBL" id="KMW69201.1"/>
    </source>
</evidence>
<accession>A0A0J9ESZ7</accession>
<dbReference type="OrthoDB" id="4184092at2759"/>